<reference evidence="2" key="1">
    <citation type="submission" date="2021-02" db="EMBL/GenBank/DDBJ databases">
        <authorList>
            <person name="Dougan E. K."/>
            <person name="Rhodes N."/>
            <person name="Thang M."/>
            <person name="Chan C."/>
        </authorList>
    </citation>
    <scope>NUCLEOTIDE SEQUENCE</scope>
</reference>
<accession>A0A813HSX7</accession>
<evidence type="ECO:0000256" key="1">
    <source>
        <dbReference type="SAM" id="MobiDB-lite"/>
    </source>
</evidence>
<evidence type="ECO:0000313" key="2">
    <source>
        <dbReference type="EMBL" id="CAE8640482.1"/>
    </source>
</evidence>
<dbReference type="Proteomes" id="UP000654075">
    <property type="component" value="Unassembled WGS sequence"/>
</dbReference>
<name>A0A813HSX7_POLGL</name>
<feature type="region of interest" description="Disordered" evidence="1">
    <location>
        <begin position="38"/>
        <end position="64"/>
    </location>
</feature>
<dbReference type="EMBL" id="CAJNNV010032605">
    <property type="protein sequence ID" value="CAE8640482.1"/>
    <property type="molecule type" value="Genomic_DNA"/>
</dbReference>
<evidence type="ECO:0000313" key="3">
    <source>
        <dbReference type="Proteomes" id="UP000654075"/>
    </source>
</evidence>
<organism evidence="2 3">
    <name type="scientific">Polarella glacialis</name>
    <name type="common">Dinoflagellate</name>
    <dbReference type="NCBI Taxonomy" id="89957"/>
    <lineage>
        <taxon>Eukaryota</taxon>
        <taxon>Sar</taxon>
        <taxon>Alveolata</taxon>
        <taxon>Dinophyceae</taxon>
        <taxon>Suessiales</taxon>
        <taxon>Suessiaceae</taxon>
        <taxon>Polarella</taxon>
    </lineage>
</organism>
<keyword evidence="3" id="KW-1185">Reference proteome</keyword>
<dbReference type="AlphaFoldDB" id="A0A813HSX7"/>
<sequence>FGKKAFSLLRRATAPSLGLEEAVAKGWWGPLDGPRPGYRAGSLIEAAPSSEGAEKETGRPPAAKEAATLRLQLSEVHAAIAQRNAALAMLPGSSQLEDDLTSAGKEPSSKAFDSKVRHSSLSLRLEGVMEDDGFIAVHGWNACPGQDAYTRVALDIQECKQMCRGGVPSGQTCGAFVVRQGRAHFKQQSIAECRQKMVEDPESIVYLNSDPEGRPEAETS</sequence>
<protein>
    <submittedName>
        <fullName evidence="2">Uncharacterized protein</fullName>
    </submittedName>
</protein>
<comment type="caution">
    <text evidence="2">The sequence shown here is derived from an EMBL/GenBank/DDBJ whole genome shotgun (WGS) entry which is preliminary data.</text>
</comment>
<proteinExistence type="predicted"/>
<feature type="non-terminal residue" evidence="2">
    <location>
        <position position="220"/>
    </location>
</feature>
<gene>
    <name evidence="2" type="ORF">PGLA1383_LOCUS55332</name>
</gene>